<dbReference type="PANTHER" id="PTHR46696:SF1">
    <property type="entry name" value="CYTOCHROME P450 YJIB-RELATED"/>
    <property type="match status" value="1"/>
</dbReference>
<dbReference type="PROSITE" id="PS00086">
    <property type="entry name" value="CYTOCHROME_P450"/>
    <property type="match status" value="1"/>
</dbReference>
<keyword evidence="2" id="KW-0408">Iron</keyword>
<feature type="region of interest" description="Disordered" evidence="3">
    <location>
        <begin position="1"/>
        <end position="23"/>
    </location>
</feature>
<keyword evidence="2" id="KW-0479">Metal-binding</keyword>
<dbReference type="InterPro" id="IPR036396">
    <property type="entry name" value="Cyt_P450_sf"/>
</dbReference>
<evidence type="ECO:0000256" key="2">
    <source>
        <dbReference type="RuleBase" id="RU000461"/>
    </source>
</evidence>
<dbReference type="GO" id="GO:0016705">
    <property type="term" value="F:oxidoreductase activity, acting on paired donors, with incorporation or reduction of molecular oxygen"/>
    <property type="evidence" value="ECO:0007669"/>
    <property type="project" value="InterPro"/>
</dbReference>
<dbReference type="CDD" id="cd00302">
    <property type="entry name" value="cytochrome_P450"/>
    <property type="match status" value="1"/>
</dbReference>
<evidence type="ECO:0000313" key="4">
    <source>
        <dbReference type="EMBL" id="GAB95486.1"/>
    </source>
</evidence>
<dbReference type="InterPro" id="IPR002397">
    <property type="entry name" value="Cyt_P450_B"/>
</dbReference>
<evidence type="ECO:0000256" key="3">
    <source>
        <dbReference type="SAM" id="MobiDB-lite"/>
    </source>
</evidence>
<dbReference type="PRINTS" id="PR00385">
    <property type="entry name" value="P450"/>
</dbReference>
<dbReference type="eggNOG" id="COG2124">
    <property type="taxonomic scope" value="Bacteria"/>
</dbReference>
<keyword evidence="5" id="KW-1185">Reference proteome</keyword>
<dbReference type="EMBL" id="BAHD01000021">
    <property type="protein sequence ID" value="GAB95486.1"/>
    <property type="molecule type" value="Genomic_DNA"/>
</dbReference>
<keyword evidence="2" id="KW-0560">Oxidoreductase</keyword>
<name>K6WNU3_9MICO</name>
<dbReference type="Gene3D" id="1.10.630.10">
    <property type="entry name" value="Cytochrome P450"/>
    <property type="match status" value="1"/>
</dbReference>
<comment type="similarity">
    <text evidence="1 2">Belongs to the cytochrome P450 family.</text>
</comment>
<dbReference type="OrthoDB" id="54272at2"/>
<keyword evidence="2" id="KW-0503">Monooxygenase</keyword>
<dbReference type="SUPFAM" id="SSF48264">
    <property type="entry name" value="Cytochrome P450"/>
    <property type="match status" value="1"/>
</dbReference>
<dbReference type="InterPro" id="IPR001128">
    <property type="entry name" value="Cyt_P450"/>
</dbReference>
<dbReference type="PRINTS" id="PR00359">
    <property type="entry name" value="BP450"/>
</dbReference>
<dbReference type="GO" id="GO:0005506">
    <property type="term" value="F:iron ion binding"/>
    <property type="evidence" value="ECO:0007669"/>
    <property type="project" value="InterPro"/>
</dbReference>
<dbReference type="GO" id="GO:0020037">
    <property type="term" value="F:heme binding"/>
    <property type="evidence" value="ECO:0007669"/>
    <property type="project" value="InterPro"/>
</dbReference>
<sequence>MTQPTRCPVPHGTRKTSRGDDDATPAVELVGTTWHVRGHDQVREVLRTGALQAGFASETVQKNRPNARKPVLFADGEEHRTQRRKIARFFAPATVDKRYRELMQTRADAMVAQIAAQGRADLAAVTMRYAVEVAAQVVGLTNSDTDAMAKRLSAFFEGTPPMAVDTGDQSRFARLITMLRGTRLMAPMMRFNRRDVAPAIAARRANPQADVISHLIESGYTDEEILMECLTYGAAGMVTTREFISMATWHLLGDEALRTQYLSADEPGRFRILHEILRLEPVVGHLYRRTTEALDLSDGTHLPAGALVDLYLRAANADESAVGSQPLTLCPQRELGPGVRGEALSFGDGAHRCPGNAIAIQESDIFLTRLLALPLRLTSTPRLEWDELISGYAVRDIRLEVVPTNG</sequence>
<dbReference type="PANTHER" id="PTHR46696">
    <property type="entry name" value="P450, PUTATIVE (EUROFUNG)-RELATED"/>
    <property type="match status" value="1"/>
</dbReference>
<evidence type="ECO:0000256" key="1">
    <source>
        <dbReference type="ARBA" id="ARBA00010617"/>
    </source>
</evidence>
<keyword evidence="2" id="KW-0349">Heme</keyword>
<dbReference type="RefSeq" id="WP_006592018.1">
    <property type="nucleotide sequence ID" value="NZ_BAHD01000021.1"/>
</dbReference>
<evidence type="ECO:0000313" key="5">
    <source>
        <dbReference type="Proteomes" id="UP000008366"/>
    </source>
</evidence>
<dbReference type="Proteomes" id="UP000008366">
    <property type="component" value="Unassembled WGS sequence"/>
</dbReference>
<organism evidence="4 5">
    <name type="scientific">Kineosphaera limosa NBRC 100340</name>
    <dbReference type="NCBI Taxonomy" id="1184609"/>
    <lineage>
        <taxon>Bacteria</taxon>
        <taxon>Bacillati</taxon>
        <taxon>Actinomycetota</taxon>
        <taxon>Actinomycetes</taxon>
        <taxon>Micrococcales</taxon>
        <taxon>Dermatophilaceae</taxon>
        <taxon>Kineosphaera</taxon>
    </lineage>
</organism>
<reference evidence="4 5" key="1">
    <citation type="submission" date="2012-08" db="EMBL/GenBank/DDBJ databases">
        <title>Whole genome shotgun sequence of Kineosphaera limosa NBRC 100340.</title>
        <authorList>
            <person name="Yoshida I."/>
            <person name="Isaki S."/>
            <person name="Hosoyama A."/>
            <person name="Tsuchikane K."/>
            <person name="Katsumata H."/>
            <person name="Ando Y."/>
            <person name="Ohji S."/>
            <person name="Hamada M."/>
            <person name="Tamura T."/>
            <person name="Yamazoe A."/>
            <person name="Yamazaki S."/>
            <person name="Fujita N."/>
        </authorList>
    </citation>
    <scope>NUCLEOTIDE SEQUENCE [LARGE SCALE GENOMIC DNA]</scope>
    <source>
        <strain evidence="4 5">NBRC 100340</strain>
    </source>
</reference>
<dbReference type="Pfam" id="PF00067">
    <property type="entry name" value="p450"/>
    <property type="match status" value="2"/>
</dbReference>
<dbReference type="InterPro" id="IPR017972">
    <property type="entry name" value="Cyt_P450_CS"/>
</dbReference>
<dbReference type="GO" id="GO:0004497">
    <property type="term" value="F:monooxygenase activity"/>
    <property type="evidence" value="ECO:0007669"/>
    <property type="project" value="UniProtKB-KW"/>
</dbReference>
<dbReference type="AlphaFoldDB" id="K6WNU3"/>
<protein>
    <submittedName>
        <fullName evidence="4">Putative cytochrome P450</fullName>
    </submittedName>
</protein>
<gene>
    <name evidence="4" type="ORF">KILIM_021_00260</name>
</gene>
<dbReference type="STRING" id="1184609.KILIM_021_00260"/>
<proteinExistence type="inferred from homology"/>
<comment type="caution">
    <text evidence="4">The sequence shown here is derived from an EMBL/GenBank/DDBJ whole genome shotgun (WGS) entry which is preliminary data.</text>
</comment>
<accession>K6WNU3</accession>